<feature type="domain" description="Isochorismatase-like" evidence="8">
    <location>
        <begin position="4"/>
        <end position="100"/>
    </location>
</feature>
<evidence type="ECO:0000313" key="9">
    <source>
        <dbReference type="EMBL" id="GAA3288010.1"/>
    </source>
</evidence>
<dbReference type="PANTHER" id="PTHR11080">
    <property type="entry name" value="PYRAZINAMIDASE/NICOTINAMIDASE"/>
    <property type="match status" value="1"/>
</dbReference>
<evidence type="ECO:0000256" key="2">
    <source>
        <dbReference type="ARBA" id="ARBA00022642"/>
    </source>
</evidence>
<evidence type="ECO:0000256" key="7">
    <source>
        <dbReference type="ARBA" id="ARBA00043224"/>
    </source>
</evidence>
<dbReference type="InterPro" id="IPR000868">
    <property type="entry name" value="Isochorismatase-like_dom"/>
</dbReference>
<dbReference type="EMBL" id="BAAAYG010000014">
    <property type="protein sequence ID" value="GAA3288010.1"/>
    <property type="molecule type" value="Genomic_DNA"/>
</dbReference>
<dbReference type="InterPro" id="IPR036380">
    <property type="entry name" value="Isochorismatase-like_sf"/>
</dbReference>
<dbReference type="Pfam" id="PF00857">
    <property type="entry name" value="Isochorismatase"/>
    <property type="match status" value="2"/>
</dbReference>
<proteinExistence type="inferred from homology"/>
<comment type="caution">
    <text evidence="9">The sequence shown here is derived from an EMBL/GenBank/DDBJ whole genome shotgun (WGS) entry which is preliminary data.</text>
</comment>
<dbReference type="SUPFAM" id="SSF52499">
    <property type="entry name" value="Isochorismatase-like hydrolases"/>
    <property type="match status" value="1"/>
</dbReference>
<reference evidence="10" key="1">
    <citation type="journal article" date="2019" name="Int. J. Syst. Evol. Microbiol.">
        <title>The Global Catalogue of Microorganisms (GCM) 10K type strain sequencing project: providing services to taxonomists for standard genome sequencing and annotation.</title>
        <authorList>
            <consortium name="The Broad Institute Genomics Platform"/>
            <consortium name="The Broad Institute Genome Sequencing Center for Infectious Disease"/>
            <person name="Wu L."/>
            <person name="Ma J."/>
        </authorList>
    </citation>
    <scope>NUCLEOTIDE SEQUENCE [LARGE SCALE GENOMIC DNA]</scope>
    <source>
        <strain evidence="10">JCM 11483</strain>
    </source>
</reference>
<dbReference type="Proteomes" id="UP001501736">
    <property type="component" value="Unassembled WGS sequence"/>
</dbReference>
<sequence>MAEALIIVDVQHDFCEGGALAVDGGARVAGEISEHLEDAHAQYDAVVTTQDWHIDPGSHFSETPDFRTSWPVHCVAGTHGAELHDDLDTDHVDQPFLKGLYSDGYSGFEGLVGDPEKVGTLEGEKGTKVGAADAVADDAEDLHAWLADREIDAVTVVGLATDHCVRATALDAVENGYQVRVIRELTAGVDETAVAETYEEFAEADIEIVRLDEL</sequence>
<comment type="similarity">
    <text evidence="1">Belongs to the isochorismatase family.</text>
</comment>
<comment type="pathway">
    <text evidence="5">Cofactor biosynthesis; nicotinate biosynthesis; nicotinate from nicotinamide: step 1/1.</text>
</comment>
<dbReference type="PANTHER" id="PTHR11080:SF2">
    <property type="entry name" value="LD05707P"/>
    <property type="match status" value="1"/>
</dbReference>
<feature type="domain" description="Isochorismatase-like" evidence="8">
    <location>
        <begin position="140"/>
        <end position="202"/>
    </location>
</feature>
<organism evidence="9 10">
    <name type="scientific">Nesterenkonia halobia</name>
    <dbReference type="NCBI Taxonomy" id="37922"/>
    <lineage>
        <taxon>Bacteria</taxon>
        <taxon>Bacillati</taxon>
        <taxon>Actinomycetota</taxon>
        <taxon>Actinomycetes</taxon>
        <taxon>Micrococcales</taxon>
        <taxon>Micrococcaceae</taxon>
        <taxon>Nesterenkonia</taxon>
    </lineage>
</organism>
<name>A0ABP6RF43_9MICC</name>
<evidence type="ECO:0000256" key="3">
    <source>
        <dbReference type="ARBA" id="ARBA00022723"/>
    </source>
</evidence>
<keyword evidence="4" id="KW-0378">Hydrolase</keyword>
<evidence type="ECO:0000256" key="5">
    <source>
        <dbReference type="ARBA" id="ARBA00037900"/>
    </source>
</evidence>
<protein>
    <recommendedName>
        <fullName evidence="6">nicotinamidase</fullName>
        <ecNumber evidence="6">3.5.1.19</ecNumber>
    </recommendedName>
    <alternativeName>
        <fullName evidence="7">Nicotinamide deamidase</fullName>
    </alternativeName>
</protein>
<keyword evidence="10" id="KW-1185">Reference proteome</keyword>
<accession>A0ABP6RF43</accession>
<evidence type="ECO:0000256" key="6">
    <source>
        <dbReference type="ARBA" id="ARBA00039017"/>
    </source>
</evidence>
<evidence type="ECO:0000256" key="1">
    <source>
        <dbReference type="ARBA" id="ARBA00006336"/>
    </source>
</evidence>
<keyword evidence="3" id="KW-0479">Metal-binding</keyword>
<dbReference type="InterPro" id="IPR052347">
    <property type="entry name" value="Isochorismatase_Nicotinamidase"/>
</dbReference>
<keyword evidence="2" id="KW-0662">Pyridine nucleotide biosynthesis</keyword>
<evidence type="ECO:0000256" key="4">
    <source>
        <dbReference type="ARBA" id="ARBA00022801"/>
    </source>
</evidence>
<dbReference type="EC" id="3.5.1.19" evidence="6"/>
<evidence type="ECO:0000259" key="8">
    <source>
        <dbReference type="Pfam" id="PF00857"/>
    </source>
</evidence>
<dbReference type="RefSeq" id="WP_344722035.1">
    <property type="nucleotide sequence ID" value="NZ_BAAAYG010000014.1"/>
</dbReference>
<evidence type="ECO:0000313" key="10">
    <source>
        <dbReference type="Proteomes" id="UP001501736"/>
    </source>
</evidence>
<gene>
    <name evidence="9" type="ORF">GCM10020260_25670</name>
</gene>
<dbReference type="Gene3D" id="3.40.50.850">
    <property type="entry name" value="Isochorismatase-like"/>
    <property type="match status" value="1"/>
</dbReference>